<evidence type="ECO:0000256" key="1">
    <source>
        <dbReference type="SAM" id="MobiDB-lite"/>
    </source>
</evidence>
<feature type="signal peptide" evidence="2">
    <location>
        <begin position="1"/>
        <end position="17"/>
    </location>
</feature>
<proteinExistence type="predicted"/>
<organism evidence="3 4">
    <name type="scientific">Morchella conica CCBAS932</name>
    <dbReference type="NCBI Taxonomy" id="1392247"/>
    <lineage>
        <taxon>Eukaryota</taxon>
        <taxon>Fungi</taxon>
        <taxon>Dikarya</taxon>
        <taxon>Ascomycota</taxon>
        <taxon>Pezizomycotina</taxon>
        <taxon>Pezizomycetes</taxon>
        <taxon>Pezizales</taxon>
        <taxon>Morchellaceae</taxon>
        <taxon>Morchella</taxon>
    </lineage>
</organism>
<dbReference type="AlphaFoldDB" id="A0A3N4KVJ8"/>
<dbReference type="InParanoid" id="A0A3N4KVJ8"/>
<feature type="compositionally biased region" description="Polar residues" evidence="1">
    <location>
        <begin position="181"/>
        <end position="195"/>
    </location>
</feature>
<name>A0A3N4KVJ8_9PEZI</name>
<evidence type="ECO:0000313" key="4">
    <source>
        <dbReference type="Proteomes" id="UP000277580"/>
    </source>
</evidence>
<feature type="region of interest" description="Disordered" evidence="1">
    <location>
        <begin position="421"/>
        <end position="479"/>
    </location>
</feature>
<dbReference type="OrthoDB" id="5396571at2759"/>
<feature type="region of interest" description="Disordered" evidence="1">
    <location>
        <begin position="177"/>
        <end position="215"/>
    </location>
</feature>
<feature type="region of interest" description="Disordered" evidence="1">
    <location>
        <begin position="116"/>
        <end position="163"/>
    </location>
</feature>
<evidence type="ECO:0000256" key="2">
    <source>
        <dbReference type="SAM" id="SignalP"/>
    </source>
</evidence>
<feature type="compositionally biased region" description="Basic and acidic residues" evidence="1">
    <location>
        <begin position="137"/>
        <end position="150"/>
    </location>
</feature>
<feature type="compositionally biased region" description="Low complexity" evidence="1">
    <location>
        <begin position="455"/>
        <end position="473"/>
    </location>
</feature>
<keyword evidence="2" id="KW-0732">Signal</keyword>
<keyword evidence="4" id="KW-1185">Reference proteome</keyword>
<accession>A0A3N4KVJ8</accession>
<feature type="chain" id="PRO_5018071273" evidence="2">
    <location>
        <begin position="18"/>
        <end position="668"/>
    </location>
</feature>
<evidence type="ECO:0000313" key="3">
    <source>
        <dbReference type="EMBL" id="RPB12381.1"/>
    </source>
</evidence>
<dbReference type="Proteomes" id="UP000277580">
    <property type="component" value="Unassembled WGS sequence"/>
</dbReference>
<gene>
    <name evidence="3" type="ORF">P167DRAFT_545610</name>
</gene>
<dbReference type="EMBL" id="ML119129">
    <property type="protein sequence ID" value="RPB12381.1"/>
    <property type="molecule type" value="Genomic_DNA"/>
</dbReference>
<reference evidence="3 4" key="1">
    <citation type="journal article" date="2018" name="Nat. Ecol. Evol.">
        <title>Pezizomycetes genomes reveal the molecular basis of ectomycorrhizal truffle lifestyle.</title>
        <authorList>
            <person name="Murat C."/>
            <person name="Payen T."/>
            <person name="Noel B."/>
            <person name="Kuo A."/>
            <person name="Morin E."/>
            <person name="Chen J."/>
            <person name="Kohler A."/>
            <person name="Krizsan K."/>
            <person name="Balestrini R."/>
            <person name="Da Silva C."/>
            <person name="Montanini B."/>
            <person name="Hainaut M."/>
            <person name="Levati E."/>
            <person name="Barry K.W."/>
            <person name="Belfiori B."/>
            <person name="Cichocki N."/>
            <person name="Clum A."/>
            <person name="Dockter R.B."/>
            <person name="Fauchery L."/>
            <person name="Guy J."/>
            <person name="Iotti M."/>
            <person name="Le Tacon F."/>
            <person name="Lindquist E.A."/>
            <person name="Lipzen A."/>
            <person name="Malagnac F."/>
            <person name="Mello A."/>
            <person name="Molinier V."/>
            <person name="Miyauchi S."/>
            <person name="Poulain J."/>
            <person name="Riccioni C."/>
            <person name="Rubini A."/>
            <person name="Sitrit Y."/>
            <person name="Splivallo R."/>
            <person name="Traeger S."/>
            <person name="Wang M."/>
            <person name="Zifcakova L."/>
            <person name="Wipf D."/>
            <person name="Zambonelli A."/>
            <person name="Paolocci F."/>
            <person name="Nowrousian M."/>
            <person name="Ottonello S."/>
            <person name="Baldrian P."/>
            <person name="Spatafora J.W."/>
            <person name="Henrissat B."/>
            <person name="Nagy L.G."/>
            <person name="Aury J.M."/>
            <person name="Wincker P."/>
            <person name="Grigoriev I.V."/>
            <person name="Bonfante P."/>
            <person name="Martin F.M."/>
        </authorList>
    </citation>
    <scope>NUCLEOTIDE SEQUENCE [LARGE SCALE GENOMIC DNA]</scope>
    <source>
        <strain evidence="3 4">CCBAS932</strain>
    </source>
</reference>
<protein>
    <submittedName>
        <fullName evidence="3">Uncharacterized protein</fullName>
    </submittedName>
</protein>
<sequence>MWLRVEALLFRLLLATSHNNNNHNVQPQHNTTIYISHPQPDESSSLFFIPTSDLKITMAPIRPPRHGRKKQMEPMAIGLPTTGDSTPITSFFPPEPEPKVLDPPKLDLPAVNLPKIDLPKAAPTTPDPPRSNPLKTELLKADSARPDTLKTEPLNLNPGKMEAPKVIPPKAAILAAKYPPQSGSPHSHYHTTTSRPLADPANTGPPKGDPAKTDPAQVAAHSLYQSTVSAPIPDPPKSDPEIDNSIADRPITEEDSVAFRKGFTFRGPDMIALDRTGHNPLKIEFWLGTPDGHFMNMDLRPSQTPGYTMNDVDLTFRMYNRQTSASGETILNDRIFHTEPDTVYCLHAERGVTYNFDNIPDPTESSSCGMPVGTSLRMMKDRLAFPRMDTPIYHTSTPLDSSSARKCRDYITPLQCDPRGTRCTYPTKETPAATADSSVTDDKDWATRSSPIQYTPSTSSNASTTSSSTPSPAGYIPARLLHHPSLPSGPYDLTSLLATHKGPRIFKRCGCGDLVLASADHCNIESGTNRLMAAVGLDLQDDYRIAKRIAMDFFVGHDEGTPIQIDESWYQLDARDYVVGRDAYADVMRRHAEGRHVEEMEERVLRATRMELAKVGSVREGKGRGLNEVLLGAMDFPRLDEGDVGGGEEGAQGPELDAVKWGLGLGSW</sequence>